<evidence type="ECO:0000259" key="10">
    <source>
        <dbReference type="PROSITE" id="PS51671"/>
    </source>
</evidence>
<evidence type="ECO:0000256" key="3">
    <source>
        <dbReference type="ARBA" id="ARBA00005854"/>
    </source>
</evidence>
<comment type="catalytic activity">
    <reaction evidence="7">
        <text>(R)-2-hydroxyglutarate + NAD(+) = 2-oxoglutarate + NADH + H(+)</text>
        <dbReference type="Rhea" id="RHEA:49612"/>
        <dbReference type="ChEBI" id="CHEBI:15378"/>
        <dbReference type="ChEBI" id="CHEBI:15801"/>
        <dbReference type="ChEBI" id="CHEBI:16810"/>
        <dbReference type="ChEBI" id="CHEBI:57540"/>
        <dbReference type="ChEBI" id="CHEBI:57945"/>
        <dbReference type="EC" id="1.1.1.399"/>
    </reaction>
</comment>
<comment type="catalytic activity">
    <reaction evidence="8 9">
        <text>(2R)-3-phosphoglycerate + NAD(+) = 3-phosphooxypyruvate + NADH + H(+)</text>
        <dbReference type="Rhea" id="RHEA:12641"/>
        <dbReference type="ChEBI" id="CHEBI:15378"/>
        <dbReference type="ChEBI" id="CHEBI:18110"/>
        <dbReference type="ChEBI" id="CHEBI:57540"/>
        <dbReference type="ChEBI" id="CHEBI:57945"/>
        <dbReference type="ChEBI" id="CHEBI:58272"/>
        <dbReference type="EC" id="1.1.1.95"/>
    </reaction>
</comment>
<dbReference type="PANTHER" id="PTHR42938:SF47">
    <property type="entry name" value="HYDROXYPYRUVATE REDUCTASE"/>
    <property type="match status" value="1"/>
</dbReference>
<dbReference type="InterPro" id="IPR029009">
    <property type="entry name" value="ASB_dom_sf"/>
</dbReference>
<gene>
    <name evidence="11" type="ORF">H5P28_03270</name>
</gene>
<dbReference type="InterPro" id="IPR006236">
    <property type="entry name" value="PGDH"/>
</dbReference>
<dbReference type="GO" id="GO:0006564">
    <property type="term" value="P:L-serine biosynthetic process"/>
    <property type="evidence" value="ECO:0007669"/>
    <property type="project" value="UniProtKB-UniRule"/>
</dbReference>
<dbReference type="InterPro" id="IPR036291">
    <property type="entry name" value="NAD(P)-bd_dom_sf"/>
</dbReference>
<comment type="similarity">
    <text evidence="3 9">Belongs to the D-isomer specific 2-hydroxyacid dehydrogenase family.</text>
</comment>
<keyword evidence="9" id="KW-0718">Serine biosynthesis</keyword>
<sequence>MKILVADKISSIGIEYLKQQPGFEVVVAWEVIPDWKASPEQVKQLIGDVEGVAVRSETRISADIIAVAPKLKVVGRAGVGVDNIDIEAATERGIIVMNTPGGNTIATAELTFTHMLCGTRPIAQAAASMKAGRWDRKLYSGCELNGKTLGVCGLGRIGAEVAKRAIAFNMKVLAFDPYLTESRADALGIKKVELDEVLSQSDYITVHMPLTADTKYMIDESAFAKMKDGVRLFNVARGGIIKESALAEAIKSGKVAAAGLDVYESEPLAEDSELRGLDKLVLTPHLGASTKEAQESVGVEIAHQIAEALQGGMVRNAINMPSVDSKSLEVLQPYLTLGQALGSFVQQLAPPNVVKLRITYTGKITSLDTLPLDRAVLRGFMRKISDHVNDVNAPKKLQELGIELETVKSNQEAEYTELVEVQALCADGKTRTASGTLFGKVQNPRIVSIDGHGVEATTSGILLVFKNKDVPGIVGFLGTELGKDNVNIASMSLSRDRGEGWAISVFELDSVPSEKAQADILKHEAILKFRIIEL</sequence>
<dbReference type="Gene3D" id="3.30.1330.90">
    <property type="entry name" value="D-3-phosphoglycerate dehydrogenase, domain 3"/>
    <property type="match status" value="1"/>
</dbReference>
<keyword evidence="9" id="KW-0028">Amino-acid biosynthesis</keyword>
<dbReference type="CDD" id="cd12173">
    <property type="entry name" value="PGDH_4"/>
    <property type="match status" value="1"/>
</dbReference>
<dbReference type="InterPro" id="IPR006140">
    <property type="entry name" value="D-isomer_DH_NAD-bd"/>
</dbReference>
<dbReference type="InterPro" id="IPR045626">
    <property type="entry name" value="PGDH_ASB_dom"/>
</dbReference>
<dbReference type="SUPFAM" id="SSF51735">
    <property type="entry name" value="NAD(P)-binding Rossmann-fold domains"/>
    <property type="match status" value="1"/>
</dbReference>
<dbReference type="SUPFAM" id="SSF143548">
    <property type="entry name" value="Serine metabolism enzymes domain"/>
    <property type="match status" value="1"/>
</dbReference>
<dbReference type="RefSeq" id="WP_185674285.1">
    <property type="nucleotide sequence ID" value="NZ_JACHVB010000013.1"/>
</dbReference>
<dbReference type="NCBIfam" id="TIGR01327">
    <property type="entry name" value="PGDH"/>
    <property type="match status" value="1"/>
</dbReference>
<dbReference type="Pfam" id="PF02826">
    <property type="entry name" value="2-Hacid_dh_C"/>
    <property type="match status" value="1"/>
</dbReference>
<comment type="pathway">
    <text evidence="2 9">Amino-acid biosynthesis; L-serine biosynthesis; L-serine from 3-phospho-D-glycerate: step 1/3.</text>
</comment>
<dbReference type="EMBL" id="JACHVB010000013">
    <property type="protein sequence ID" value="MBC2593274.1"/>
    <property type="molecule type" value="Genomic_DNA"/>
</dbReference>
<name>A0A842HCK1_9BACT</name>
<dbReference type="Proteomes" id="UP000546464">
    <property type="component" value="Unassembled WGS sequence"/>
</dbReference>
<dbReference type="Gene3D" id="3.30.70.260">
    <property type="match status" value="1"/>
</dbReference>
<evidence type="ECO:0000256" key="7">
    <source>
        <dbReference type="ARBA" id="ARBA00048126"/>
    </source>
</evidence>
<evidence type="ECO:0000256" key="4">
    <source>
        <dbReference type="ARBA" id="ARBA00021582"/>
    </source>
</evidence>
<dbReference type="Gene3D" id="3.40.50.720">
    <property type="entry name" value="NAD(P)-binding Rossmann-like Domain"/>
    <property type="match status" value="2"/>
</dbReference>
<dbReference type="AlphaFoldDB" id="A0A842HCK1"/>
<dbReference type="Pfam" id="PF00389">
    <property type="entry name" value="2-Hacid_dh"/>
    <property type="match status" value="1"/>
</dbReference>
<evidence type="ECO:0000256" key="5">
    <source>
        <dbReference type="ARBA" id="ARBA00023002"/>
    </source>
</evidence>
<dbReference type="Pfam" id="PF19304">
    <property type="entry name" value="PGDH_inter"/>
    <property type="match status" value="1"/>
</dbReference>
<proteinExistence type="inferred from homology"/>
<evidence type="ECO:0000313" key="11">
    <source>
        <dbReference type="EMBL" id="MBC2593274.1"/>
    </source>
</evidence>
<comment type="caution">
    <text evidence="11">The sequence shown here is derived from an EMBL/GenBank/DDBJ whole genome shotgun (WGS) entry which is preliminary data.</text>
</comment>
<keyword evidence="6 9" id="KW-0520">NAD</keyword>
<keyword evidence="5 9" id="KW-0560">Oxidoreductase</keyword>
<dbReference type="InterPro" id="IPR006139">
    <property type="entry name" value="D-isomer_2_OHA_DH_cat_dom"/>
</dbReference>
<dbReference type="SUPFAM" id="SSF55021">
    <property type="entry name" value="ACT-like"/>
    <property type="match status" value="1"/>
</dbReference>
<dbReference type="EC" id="1.1.1.95" evidence="9"/>
<dbReference type="InterPro" id="IPR002912">
    <property type="entry name" value="ACT_dom"/>
</dbReference>
<dbReference type="GO" id="GO:0051287">
    <property type="term" value="F:NAD binding"/>
    <property type="evidence" value="ECO:0007669"/>
    <property type="project" value="UniProtKB-UniRule"/>
</dbReference>
<keyword evidence="12" id="KW-1185">Reference proteome</keyword>
<reference evidence="11 12" key="1">
    <citation type="submission" date="2020-07" db="EMBL/GenBank/DDBJ databases">
        <authorList>
            <person name="Feng X."/>
        </authorList>
    </citation>
    <scope>NUCLEOTIDE SEQUENCE [LARGE SCALE GENOMIC DNA]</scope>
    <source>
        <strain evidence="11 12">JCM31066</strain>
    </source>
</reference>
<dbReference type="UniPathway" id="UPA00135">
    <property type="reaction ID" value="UER00196"/>
</dbReference>
<evidence type="ECO:0000256" key="6">
    <source>
        <dbReference type="ARBA" id="ARBA00023027"/>
    </source>
</evidence>
<evidence type="ECO:0000256" key="9">
    <source>
        <dbReference type="RuleBase" id="RU363003"/>
    </source>
</evidence>
<dbReference type="FunFam" id="3.40.50.720:FF:000021">
    <property type="entry name" value="D-3-phosphoglycerate dehydrogenase"/>
    <property type="match status" value="1"/>
</dbReference>
<organism evidence="11 12">
    <name type="scientific">Ruficoccus amylovorans</name>
    <dbReference type="NCBI Taxonomy" id="1804625"/>
    <lineage>
        <taxon>Bacteria</taxon>
        <taxon>Pseudomonadati</taxon>
        <taxon>Verrucomicrobiota</taxon>
        <taxon>Opitutia</taxon>
        <taxon>Puniceicoccales</taxon>
        <taxon>Cerasicoccaceae</taxon>
        <taxon>Ruficoccus</taxon>
    </lineage>
</organism>
<dbReference type="PANTHER" id="PTHR42938">
    <property type="entry name" value="FORMATE DEHYDROGENASE 1"/>
    <property type="match status" value="1"/>
</dbReference>
<dbReference type="PROSITE" id="PS51671">
    <property type="entry name" value="ACT"/>
    <property type="match status" value="1"/>
</dbReference>
<feature type="domain" description="ACT" evidence="10">
    <location>
        <begin position="462"/>
        <end position="534"/>
    </location>
</feature>
<protein>
    <recommendedName>
        <fullName evidence="4 9">D-3-phosphoglycerate dehydrogenase</fullName>
        <ecNumber evidence="9">1.1.1.95</ecNumber>
    </recommendedName>
</protein>
<evidence type="ECO:0000256" key="1">
    <source>
        <dbReference type="ARBA" id="ARBA00003800"/>
    </source>
</evidence>
<evidence type="ECO:0000256" key="8">
    <source>
        <dbReference type="ARBA" id="ARBA00048731"/>
    </source>
</evidence>
<dbReference type="SUPFAM" id="SSF52283">
    <property type="entry name" value="Formate/glycerate dehydrogenase catalytic domain-like"/>
    <property type="match status" value="1"/>
</dbReference>
<dbReference type="InterPro" id="IPR045865">
    <property type="entry name" value="ACT-like_dom_sf"/>
</dbReference>
<evidence type="ECO:0000313" key="12">
    <source>
        <dbReference type="Proteomes" id="UP000546464"/>
    </source>
</evidence>
<evidence type="ECO:0000256" key="2">
    <source>
        <dbReference type="ARBA" id="ARBA00005216"/>
    </source>
</evidence>
<dbReference type="CDD" id="cd04902">
    <property type="entry name" value="ACT_3PGDH-xct"/>
    <property type="match status" value="1"/>
</dbReference>
<dbReference type="GO" id="GO:0004617">
    <property type="term" value="F:phosphoglycerate dehydrogenase activity"/>
    <property type="evidence" value="ECO:0007669"/>
    <property type="project" value="UniProtKB-UniRule"/>
</dbReference>
<comment type="function">
    <text evidence="1">Catalyzes the reversible oxidation of 3-phospho-D-glycerate to 3-phosphonooxypyruvate, the first step of the phosphorylated L-serine biosynthesis pathway. Also catalyzes the reversible oxidation of 2-hydroxyglutarate to 2-oxoglutarate.</text>
</comment>
<accession>A0A842HCK1</accession>